<organism evidence="1 2">
    <name type="scientific">Lipomyces kononenkoae</name>
    <name type="common">Yeast</name>
    <dbReference type="NCBI Taxonomy" id="34357"/>
    <lineage>
        <taxon>Eukaryota</taxon>
        <taxon>Fungi</taxon>
        <taxon>Dikarya</taxon>
        <taxon>Ascomycota</taxon>
        <taxon>Saccharomycotina</taxon>
        <taxon>Lipomycetes</taxon>
        <taxon>Lipomycetales</taxon>
        <taxon>Lipomycetaceae</taxon>
        <taxon>Lipomyces</taxon>
    </lineage>
</organism>
<sequence length="253" mass="28582">MDGEQGVDNGRGAETLISMSFSLTTIHNNDVWTQFSFLDITIDSETRPQAPIIHLLYLINVVNQEFFCSLHRLLFGIIIPIFVDSEFPLVMLYAIIHLKFRAEKRYGIDETPEVSAKIQYNCSFRLNHALYNGILPNASASSYTRTTPCIAGSHCLAQSSAHTWGLKLPNFSLTCSVVGAFLNSRKDCLRSLRMTLAVEELPFTFSLSCLSHARYKCQMQNKIWACGQTYSTAPLVIRSSLSRLRWVKMPMNL</sequence>
<reference evidence="2" key="1">
    <citation type="journal article" date="2024" name="Front. Bioeng. Biotechnol.">
        <title>Genome-scale model development and genomic sequencing of the oleaginous clade Lipomyces.</title>
        <authorList>
            <person name="Czajka J.J."/>
            <person name="Han Y."/>
            <person name="Kim J."/>
            <person name="Mondo S.J."/>
            <person name="Hofstad B.A."/>
            <person name="Robles A."/>
            <person name="Haridas S."/>
            <person name="Riley R."/>
            <person name="LaButti K."/>
            <person name="Pangilinan J."/>
            <person name="Andreopoulos W."/>
            <person name="Lipzen A."/>
            <person name="Yan J."/>
            <person name="Wang M."/>
            <person name="Ng V."/>
            <person name="Grigoriev I.V."/>
            <person name="Spatafora J.W."/>
            <person name="Magnuson J.K."/>
            <person name="Baker S.E."/>
            <person name="Pomraning K.R."/>
        </authorList>
    </citation>
    <scope>NUCLEOTIDE SEQUENCE [LARGE SCALE GENOMIC DNA]</scope>
    <source>
        <strain evidence="2">CBS 7786</strain>
    </source>
</reference>
<gene>
    <name evidence="1" type="ORF">V1525DRAFT_59475</name>
</gene>
<comment type="caution">
    <text evidence="1">The sequence shown here is derived from an EMBL/GenBank/DDBJ whole genome shotgun (WGS) entry which is preliminary data.</text>
</comment>
<name>A0ACC3STJ0_LIPKO</name>
<protein>
    <submittedName>
        <fullName evidence="1">Uncharacterized protein</fullName>
    </submittedName>
</protein>
<dbReference type="EMBL" id="MU971478">
    <property type="protein sequence ID" value="KAK9234419.1"/>
    <property type="molecule type" value="Genomic_DNA"/>
</dbReference>
<dbReference type="Proteomes" id="UP001433508">
    <property type="component" value="Unassembled WGS sequence"/>
</dbReference>
<proteinExistence type="predicted"/>
<keyword evidence="2" id="KW-1185">Reference proteome</keyword>
<accession>A0ACC3STJ0</accession>
<evidence type="ECO:0000313" key="2">
    <source>
        <dbReference type="Proteomes" id="UP001433508"/>
    </source>
</evidence>
<evidence type="ECO:0000313" key="1">
    <source>
        <dbReference type="EMBL" id="KAK9234419.1"/>
    </source>
</evidence>